<accession>A0A256SWY9</accession>
<reference evidence="2" key="1">
    <citation type="submission" date="2017-05" db="EMBL/GenBank/DDBJ databases">
        <authorList>
            <person name="Lin X.B."/>
            <person name="Stothard P."/>
            <person name="Tasseva G."/>
            <person name="Walter J."/>
        </authorList>
    </citation>
    <scope>NUCLEOTIDE SEQUENCE [LARGE SCALE GENOMIC DNA]</scope>
    <source>
        <strain evidence="2">114h</strain>
    </source>
</reference>
<dbReference type="Proteomes" id="UP000215747">
    <property type="component" value="Unassembled WGS sequence"/>
</dbReference>
<reference evidence="1 2" key="2">
    <citation type="submission" date="2017-09" db="EMBL/GenBank/DDBJ databases">
        <title>Tripartite evolution among Lactobacillus johnsonii, Lactobacillus taiwanensis, Lactobacillus reuteri and their rodent host.</title>
        <authorList>
            <person name="Wang T."/>
            <person name="Knowles S."/>
            <person name="Cheng C."/>
        </authorList>
    </citation>
    <scope>NUCLEOTIDE SEQUENCE [LARGE SCALE GENOMIC DNA]</scope>
    <source>
        <strain evidence="1 2">114h</strain>
    </source>
</reference>
<dbReference type="AlphaFoldDB" id="A0A256SWY9"/>
<name>A0A256SWY9_LIMRT</name>
<evidence type="ECO:0000313" key="1">
    <source>
        <dbReference type="EMBL" id="OYS70863.1"/>
    </source>
</evidence>
<comment type="caution">
    <text evidence="1">The sequence shown here is derived from an EMBL/GenBank/DDBJ whole genome shotgun (WGS) entry which is preliminary data.</text>
</comment>
<gene>
    <name evidence="1" type="ORF">CBF96_01370</name>
</gene>
<sequence length="208" mass="24199">MALTVEVDNDSYFYSLLKAHAAEVAKEPGKSPSHYAAYGMPINILRQNITEYMYYGNSEKIEKKIQATISNIAYTIQLLEFYINAKNELYLSYPMERMLNKEILITSFEIQEALISIMFDGYYKAKTSEERILKLKNEEKLSEDFINALDDERRYRNKVHLTGKESNPIPDYDIFDDTEMVNKSINLLNELFALRIHDDQKIVLPNVG</sequence>
<organism evidence="1 2">
    <name type="scientific">Limosilactobacillus reuteri</name>
    <name type="common">Lactobacillus reuteri</name>
    <dbReference type="NCBI Taxonomy" id="1598"/>
    <lineage>
        <taxon>Bacteria</taxon>
        <taxon>Bacillati</taxon>
        <taxon>Bacillota</taxon>
        <taxon>Bacilli</taxon>
        <taxon>Lactobacillales</taxon>
        <taxon>Lactobacillaceae</taxon>
        <taxon>Limosilactobacillus</taxon>
    </lineage>
</organism>
<dbReference type="EMBL" id="NGPL01000012">
    <property type="protein sequence ID" value="OYS70863.1"/>
    <property type="molecule type" value="Genomic_DNA"/>
</dbReference>
<proteinExistence type="predicted"/>
<evidence type="ECO:0000313" key="2">
    <source>
        <dbReference type="Proteomes" id="UP000215747"/>
    </source>
</evidence>
<protein>
    <submittedName>
        <fullName evidence="1">Uncharacterized protein</fullName>
    </submittedName>
</protein>